<dbReference type="EMBL" id="SLXK01000010">
    <property type="protein sequence ID" value="TCP29382.1"/>
    <property type="molecule type" value="Genomic_DNA"/>
</dbReference>
<proteinExistence type="predicted"/>
<keyword evidence="2" id="KW-1185">Reference proteome</keyword>
<name>A0A4R2P3U5_9BACL</name>
<protein>
    <submittedName>
        <fullName evidence="1">Uncharacterized protein</fullName>
    </submittedName>
</protein>
<reference evidence="1 2" key="1">
    <citation type="submission" date="2019-03" db="EMBL/GenBank/DDBJ databases">
        <title>Genomic Encyclopedia of Type Strains, Phase IV (KMG-IV): sequencing the most valuable type-strain genomes for metagenomic binning, comparative biology and taxonomic classification.</title>
        <authorList>
            <person name="Goeker M."/>
        </authorList>
    </citation>
    <scope>NUCLEOTIDE SEQUENCE [LARGE SCALE GENOMIC DNA]</scope>
    <source>
        <strain evidence="1 2">DSM 19377</strain>
    </source>
</reference>
<comment type="caution">
    <text evidence="1">The sequence shown here is derived from an EMBL/GenBank/DDBJ whole genome shotgun (WGS) entry which is preliminary data.</text>
</comment>
<evidence type="ECO:0000313" key="1">
    <source>
        <dbReference type="EMBL" id="TCP29382.1"/>
    </source>
</evidence>
<dbReference type="AlphaFoldDB" id="A0A4R2P3U5"/>
<evidence type="ECO:0000313" key="2">
    <source>
        <dbReference type="Proteomes" id="UP000295416"/>
    </source>
</evidence>
<accession>A0A4R2P3U5</accession>
<gene>
    <name evidence="1" type="ORF">EV207_1102</name>
</gene>
<organism evidence="1 2">
    <name type="scientific">Scopulibacillus darangshiensis</name>
    <dbReference type="NCBI Taxonomy" id="442528"/>
    <lineage>
        <taxon>Bacteria</taxon>
        <taxon>Bacillati</taxon>
        <taxon>Bacillota</taxon>
        <taxon>Bacilli</taxon>
        <taxon>Bacillales</taxon>
        <taxon>Sporolactobacillaceae</taxon>
        <taxon>Scopulibacillus</taxon>
    </lineage>
</organism>
<sequence length="65" mass="7381">MPVAPDDFILAEWVTTKVKNGYIPEPWVAALEYGGVGPIFEWRSDINVLEQQVPRLFELNHGGRN</sequence>
<dbReference type="Proteomes" id="UP000295416">
    <property type="component" value="Unassembled WGS sequence"/>
</dbReference>